<name>A0A238W808_9PSEU</name>
<dbReference type="PANTHER" id="PTHR35841:SF1">
    <property type="entry name" value="PHOSPHONATES-BINDING PERIPLASMIC PROTEIN"/>
    <property type="match status" value="1"/>
</dbReference>
<dbReference type="Pfam" id="PF12974">
    <property type="entry name" value="Phosphonate-bd"/>
    <property type="match status" value="1"/>
</dbReference>
<dbReference type="RefSeq" id="WP_089300521.1">
    <property type="nucleotide sequence ID" value="NZ_FZNW01000005.1"/>
</dbReference>
<dbReference type="Gene3D" id="3.40.190.10">
    <property type="entry name" value="Periplasmic binding protein-like II"/>
    <property type="match status" value="2"/>
</dbReference>
<dbReference type="SUPFAM" id="SSF53850">
    <property type="entry name" value="Periplasmic binding protein-like II"/>
    <property type="match status" value="1"/>
</dbReference>
<dbReference type="OrthoDB" id="5318791at2"/>
<evidence type="ECO:0000313" key="1">
    <source>
        <dbReference type="EMBL" id="SNR42672.1"/>
    </source>
</evidence>
<reference evidence="1 2" key="1">
    <citation type="submission" date="2017-06" db="EMBL/GenBank/DDBJ databases">
        <authorList>
            <person name="Kim H.J."/>
            <person name="Triplett B.A."/>
        </authorList>
    </citation>
    <scope>NUCLEOTIDE SEQUENCE [LARGE SCALE GENOMIC DNA]</scope>
    <source>
        <strain evidence="1 2">DSM 45207</strain>
    </source>
</reference>
<accession>A0A238W808</accession>
<proteinExistence type="predicted"/>
<sequence>MTLVLGAVAHDPKVVTVWTALRTWLRERGLPVDFVLYSHYELQVEELVAGRVHAAWNSPLAWIRTERLAKAAGRSAWPLVMRDSDQDLTSVILVRRDSPYEKTTDLAEHTIGLGAVDSPQAGLLPRALLRDSGLVPGENITVRHFDEGAGLHGNDDTAERAAAAALLAGSVDAAAVIDLNHLIFTRENTLPPRSTRVLTRTAPYDLGNVTVGTTAPAELVERLRGLLLSMNYSNPADRHLLDLQDMVMWRHGRTRGYQQLAASVDAEGFYSTDGAITAEGYRP</sequence>
<dbReference type="EMBL" id="FZNW01000005">
    <property type="protein sequence ID" value="SNR42672.1"/>
    <property type="molecule type" value="Genomic_DNA"/>
</dbReference>
<dbReference type="PANTHER" id="PTHR35841">
    <property type="entry name" value="PHOSPHONATES-BINDING PERIPLASMIC PROTEIN"/>
    <property type="match status" value="1"/>
</dbReference>
<gene>
    <name evidence="1" type="ORF">SAMN06265360_105212</name>
</gene>
<organism evidence="1 2">
    <name type="scientific">Haloechinothrix alba</name>
    <dbReference type="NCBI Taxonomy" id="664784"/>
    <lineage>
        <taxon>Bacteria</taxon>
        <taxon>Bacillati</taxon>
        <taxon>Actinomycetota</taxon>
        <taxon>Actinomycetes</taxon>
        <taxon>Pseudonocardiales</taxon>
        <taxon>Pseudonocardiaceae</taxon>
        <taxon>Haloechinothrix</taxon>
    </lineage>
</organism>
<evidence type="ECO:0000313" key="2">
    <source>
        <dbReference type="Proteomes" id="UP000198348"/>
    </source>
</evidence>
<dbReference type="AlphaFoldDB" id="A0A238W808"/>
<protein>
    <submittedName>
        <fullName evidence="1">ABC-type phosphate/phosphonate transport system, substrate-binding protein</fullName>
    </submittedName>
</protein>
<keyword evidence="2" id="KW-1185">Reference proteome</keyword>
<dbReference type="Proteomes" id="UP000198348">
    <property type="component" value="Unassembled WGS sequence"/>
</dbReference>